<dbReference type="RefSeq" id="WP_394850048.1">
    <property type="nucleotide sequence ID" value="NZ_CP089982.1"/>
</dbReference>
<gene>
    <name evidence="9" type="primary">dctA</name>
    <name evidence="11" type="ORF">LZC95_21635</name>
</gene>
<feature type="transmembrane region" description="Helical" evidence="9">
    <location>
        <begin position="12"/>
        <end position="32"/>
    </location>
</feature>
<evidence type="ECO:0000256" key="7">
    <source>
        <dbReference type="ARBA" id="ARBA00022989"/>
    </source>
</evidence>
<feature type="transmembrane region" description="Helical" evidence="9">
    <location>
        <begin position="185"/>
        <end position="211"/>
    </location>
</feature>
<evidence type="ECO:0000256" key="5">
    <source>
        <dbReference type="ARBA" id="ARBA00022692"/>
    </source>
</evidence>
<dbReference type="Pfam" id="PF00375">
    <property type="entry name" value="SDF"/>
    <property type="match status" value="1"/>
</dbReference>
<sequence>MISAAEKKPLYKILYVQVLFAIACGVVLGYVRPQLAVEMRPFGDGFIKLIKMIIAPVIFCTIVAGIGGMQDMKKIGRIGGKALLYFEIVSTFALGIGLVVANVIKPGAGFNADPHTLDTKEIAEFTTRAKGQHTVDFLLNIIPTTVVDAFAKGEILQVLLLAILFGFAVSALGERGKPILHFIELGAKAIFGVVNIIMKVAPLGAFGAMAFTIGKYGIASLLPMAKLMGSVYMTCILFIVVVLGAISRMAGFSVLRLIAFIREELLIVLGTSSSESALPKLMTKLEWVGCSKSVVGLVVPAGYSFNLDGTNIYMTMAALFIAQATNTHLTLGQELTILVVAMLTSKGASGITGAGFVTLASTLAVVPDVPVAGMALILGIDRFMSEARALTNIIGNSVATVVVARWENELDRDKLAERLKLDPERLEMAAEAAEATPEAPAAGPAGEGA</sequence>
<comment type="similarity">
    <text evidence="2 9">Belongs to the dicarboxylate/amino acid:cation symporter (DAACS) (TC 2.A.23) family.</text>
</comment>
<evidence type="ECO:0000256" key="3">
    <source>
        <dbReference type="ARBA" id="ARBA00022448"/>
    </source>
</evidence>
<name>A0ABZ2KQU1_9BACT</name>
<dbReference type="EMBL" id="CP089982">
    <property type="protein sequence ID" value="WXA99410.1"/>
    <property type="molecule type" value="Genomic_DNA"/>
</dbReference>
<dbReference type="NCBIfam" id="NF002461">
    <property type="entry name" value="PRK01663.1"/>
    <property type="match status" value="1"/>
</dbReference>
<feature type="region of interest" description="Disordered" evidence="10">
    <location>
        <begin position="426"/>
        <end position="449"/>
    </location>
</feature>
<keyword evidence="12" id="KW-1185">Reference proteome</keyword>
<dbReference type="HAMAP" id="MF_01300">
    <property type="entry name" value="C4_dicarb_transport"/>
    <property type="match status" value="1"/>
</dbReference>
<feature type="transmembrane region" description="Helical" evidence="9">
    <location>
        <begin position="231"/>
        <end position="255"/>
    </location>
</feature>
<dbReference type="InterPro" id="IPR018107">
    <property type="entry name" value="Na-dicarboxylate_symporter_CS"/>
</dbReference>
<feature type="compositionally biased region" description="Low complexity" evidence="10">
    <location>
        <begin position="429"/>
        <end position="449"/>
    </location>
</feature>
<comment type="function">
    <text evidence="9">Responsible for the transport of dicarboxylates such as succinate, fumarate, and malate across the membrane.</text>
</comment>
<dbReference type="PROSITE" id="PS00714">
    <property type="entry name" value="NA_DICARBOXYL_SYMP_2"/>
    <property type="match status" value="1"/>
</dbReference>
<protein>
    <recommendedName>
        <fullName evidence="9">C4-dicarboxylate transport protein</fullName>
    </recommendedName>
</protein>
<evidence type="ECO:0000313" key="11">
    <source>
        <dbReference type="EMBL" id="WXA99410.1"/>
    </source>
</evidence>
<dbReference type="InterPro" id="IPR001991">
    <property type="entry name" value="Na-dicarboxylate_symporter"/>
</dbReference>
<keyword evidence="4 9" id="KW-1003">Cell membrane</keyword>
<evidence type="ECO:0000256" key="4">
    <source>
        <dbReference type="ARBA" id="ARBA00022475"/>
    </source>
</evidence>
<dbReference type="PRINTS" id="PR00173">
    <property type="entry name" value="EDTRNSPORT"/>
</dbReference>
<feature type="transmembrane region" description="Helical" evidence="9">
    <location>
        <begin position="155"/>
        <end position="173"/>
    </location>
</feature>
<proteinExistence type="inferred from homology"/>
<evidence type="ECO:0000256" key="8">
    <source>
        <dbReference type="ARBA" id="ARBA00023136"/>
    </source>
</evidence>
<evidence type="ECO:0000256" key="9">
    <source>
        <dbReference type="HAMAP-Rule" id="MF_01300"/>
    </source>
</evidence>
<dbReference type="Gene3D" id="1.10.3860.10">
    <property type="entry name" value="Sodium:dicarboxylate symporter"/>
    <property type="match status" value="1"/>
</dbReference>
<comment type="caution">
    <text evidence="9">Lacks conserved residue(s) required for the propagation of feature annotation.</text>
</comment>
<feature type="transmembrane region" description="Helical" evidence="9">
    <location>
        <begin position="82"/>
        <end position="104"/>
    </location>
</feature>
<keyword evidence="3 9" id="KW-0813">Transport</keyword>
<dbReference type="Proteomes" id="UP001379533">
    <property type="component" value="Chromosome"/>
</dbReference>
<dbReference type="PANTHER" id="PTHR42865">
    <property type="entry name" value="PROTON/GLUTAMATE-ASPARTATE SYMPORTER"/>
    <property type="match status" value="1"/>
</dbReference>
<reference evidence="11 12" key="1">
    <citation type="submission" date="2021-12" db="EMBL/GenBank/DDBJ databases">
        <title>Discovery of the Pendulisporaceae a myxobacterial family with distinct sporulation behavior and unique specialized metabolism.</title>
        <authorList>
            <person name="Garcia R."/>
            <person name="Popoff A."/>
            <person name="Bader C.D."/>
            <person name="Loehr J."/>
            <person name="Walesch S."/>
            <person name="Walt C."/>
            <person name="Boldt J."/>
            <person name="Bunk B."/>
            <person name="Haeckl F.J.F.P.J."/>
            <person name="Gunesch A.P."/>
            <person name="Birkelbach J."/>
            <person name="Nuebel U."/>
            <person name="Pietschmann T."/>
            <person name="Bach T."/>
            <person name="Mueller R."/>
        </authorList>
    </citation>
    <scope>NUCLEOTIDE SEQUENCE [LARGE SCALE GENOMIC DNA]</scope>
    <source>
        <strain evidence="11 12">MSr12523</strain>
    </source>
</reference>
<organism evidence="11 12">
    <name type="scientific">Pendulispora brunnea</name>
    <dbReference type="NCBI Taxonomy" id="2905690"/>
    <lineage>
        <taxon>Bacteria</taxon>
        <taxon>Pseudomonadati</taxon>
        <taxon>Myxococcota</taxon>
        <taxon>Myxococcia</taxon>
        <taxon>Myxococcales</taxon>
        <taxon>Sorangiineae</taxon>
        <taxon>Pendulisporaceae</taxon>
        <taxon>Pendulispora</taxon>
    </lineage>
</organism>
<dbReference type="NCBIfam" id="NF009587">
    <property type="entry name" value="PRK13027.1"/>
    <property type="match status" value="1"/>
</dbReference>
<dbReference type="SUPFAM" id="SSF118215">
    <property type="entry name" value="Proton glutamate symport protein"/>
    <property type="match status" value="1"/>
</dbReference>
<dbReference type="InterPro" id="IPR023954">
    <property type="entry name" value="C4_dicarb_transport"/>
</dbReference>
<evidence type="ECO:0000256" key="10">
    <source>
        <dbReference type="SAM" id="MobiDB-lite"/>
    </source>
</evidence>
<comment type="subcellular location">
    <subcellularLocation>
        <location evidence="1 9">Cell membrane</location>
        <topology evidence="1 9">Multi-pass membrane protein</topology>
    </subcellularLocation>
</comment>
<keyword evidence="7 9" id="KW-1133">Transmembrane helix</keyword>
<evidence type="ECO:0000256" key="6">
    <source>
        <dbReference type="ARBA" id="ARBA00022847"/>
    </source>
</evidence>
<dbReference type="PROSITE" id="PS51257">
    <property type="entry name" value="PROKAR_LIPOPROTEIN"/>
    <property type="match status" value="1"/>
</dbReference>
<evidence type="ECO:0000313" key="12">
    <source>
        <dbReference type="Proteomes" id="UP001379533"/>
    </source>
</evidence>
<feature type="transmembrane region" description="Helical" evidence="9">
    <location>
        <begin position="52"/>
        <end position="70"/>
    </location>
</feature>
<dbReference type="InterPro" id="IPR036458">
    <property type="entry name" value="Na:dicarbo_symporter_sf"/>
</dbReference>
<keyword evidence="8 9" id="KW-0472">Membrane</keyword>
<dbReference type="PANTHER" id="PTHR42865:SF1">
    <property type="entry name" value="AEROBIC C4-DICARBOXYLATE TRANSPORT PROTEIN"/>
    <property type="match status" value="1"/>
</dbReference>
<evidence type="ECO:0000256" key="2">
    <source>
        <dbReference type="ARBA" id="ARBA00006148"/>
    </source>
</evidence>
<keyword evidence="5 9" id="KW-0812">Transmembrane</keyword>
<keyword evidence="6 9" id="KW-0769">Symport</keyword>
<accession>A0ABZ2KQU1</accession>
<evidence type="ECO:0000256" key="1">
    <source>
        <dbReference type="ARBA" id="ARBA00004651"/>
    </source>
</evidence>
<dbReference type="PROSITE" id="PS00713">
    <property type="entry name" value="NA_DICARBOXYL_SYMP_1"/>
    <property type="match status" value="1"/>
</dbReference>